<organism evidence="5 6">
    <name type="scientific">Halalkalibaculum roseum</name>
    <dbReference type="NCBI Taxonomy" id="2709311"/>
    <lineage>
        <taxon>Bacteria</taxon>
        <taxon>Pseudomonadati</taxon>
        <taxon>Balneolota</taxon>
        <taxon>Balneolia</taxon>
        <taxon>Balneolales</taxon>
        <taxon>Balneolaceae</taxon>
        <taxon>Halalkalibaculum</taxon>
    </lineage>
</organism>
<dbReference type="Gene3D" id="3.40.920.10">
    <property type="entry name" value="Pyruvate-ferredoxin oxidoreductase, PFOR, domain III"/>
    <property type="match status" value="1"/>
</dbReference>
<feature type="domain" description="Pyruvate flavodoxin/ferredoxin oxidoreductase pyrimidine binding" evidence="3">
    <location>
        <begin position="261"/>
        <end position="475"/>
    </location>
</feature>
<dbReference type="PANTHER" id="PTHR32154:SF20">
    <property type="entry name" value="2-OXOGLUTARATE OXIDOREDUCTASE SUBUNIT KORA"/>
    <property type="match status" value="1"/>
</dbReference>
<keyword evidence="1" id="KW-0560">Oxidoreductase</keyword>
<evidence type="ECO:0000313" key="5">
    <source>
        <dbReference type="EMBL" id="NGP76245.1"/>
    </source>
</evidence>
<dbReference type="Pfam" id="PF01855">
    <property type="entry name" value="POR_N"/>
    <property type="match status" value="1"/>
</dbReference>
<dbReference type="Gene3D" id="3.40.50.970">
    <property type="match status" value="1"/>
</dbReference>
<evidence type="ECO:0000259" key="3">
    <source>
        <dbReference type="Pfam" id="PF01855"/>
    </source>
</evidence>
<dbReference type="SUPFAM" id="SSF52518">
    <property type="entry name" value="Thiamin diphosphate-binding fold (THDP-binding)"/>
    <property type="match status" value="1"/>
</dbReference>
<dbReference type="GO" id="GO:0006979">
    <property type="term" value="P:response to oxidative stress"/>
    <property type="evidence" value="ECO:0007669"/>
    <property type="project" value="TreeGrafter"/>
</dbReference>
<feature type="domain" description="Pyruvate/ketoisovalerate oxidoreductase catalytic" evidence="2">
    <location>
        <begin position="20"/>
        <end position="212"/>
    </location>
</feature>
<evidence type="ECO:0000259" key="4">
    <source>
        <dbReference type="Pfam" id="PF17147"/>
    </source>
</evidence>
<comment type="caution">
    <text evidence="5">The sequence shown here is derived from an EMBL/GenBank/DDBJ whole genome shotgun (WGS) entry which is preliminary data.</text>
</comment>
<dbReference type="NCBIfam" id="TIGR03710">
    <property type="entry name" value="OAFO_sf"/>
    <property type="match status" value="1"/>
</dbReference>
<evidence type="ECO:0000313" key="6">
    <source>
        <dbReference type="Proteomes" id="UP000473278"/>
    </source>
</evidence>
<dbReference type="Pfam" id="PF01558">
    <property type="entry name" value="POR"/>
    <property type="match status" value="1"/>
</dbReference>
<dbReference type="AlphaFoldDB" id="A0A6M1T2K1"/>
<dbReference type="Pfam" id="PF17147">
    <property type="entry name" value="PFOR_II"/>
    <property type="match status" value="1"/>
</dbReference>
<dbReference type="InterPro" id="IPR022367">
    <property type="entry name" value="2-oxoacid/accept_OxRdtase_asu"/>
</dbReference>
<dbReference type="PANTHER" id="PTHR32154">
    <property type="entry name" value="PYRUVATE-FLAVODOXIN OXIDOREDUCTASE-RELATED"/>
    <property type="match status" value="1"/>
</dbReference>
<dbReference type="InterPro" id="IPR033412">
    <property type="entry name" value="PFOR_II"/>
</dbReference>
<dbReference type="SUPFAM" id="SSF53323">
    <property type="entry name" value="Pyruvate-ferredoxin oxidoreductase, PFOR, domain III"/>
    <property type="match status" value="1"/>
</dbReference>
<dbReference type="CDD" id="cd07034">
    <property type="entry name" value="TPP_PYR_PFOR_IOR-alpha_like"/>
    <property type="match status" value="1"/>
</dbReference>
<dbReference type="InterPro" id="IPR050722">
    <property type="entry name" value="Pyruvate:ferred/Flavod_OxRd"/>
</dbReference>
<dbReference type="SUPFAM" id="SSF52922">
    <property type="entry name" value="TK C-terminal domain-like"/>
    <property type="match status" value="1"/>
</dbReference>
<dbReference type="InterPro" id="IPR019752">
    <property type="entry name" value="Pyrv/ketoisovalerate_OxRed_cat"/>
</dbReference>
<dbReference type="GO" id="GO:0016903">
    <property type="term" value="F:oxidoreductase activity, acting on the aldehyde or oxo group of donors"/>
    <property type="evidence" value="ECO:0007669"/>
    <property type="project" value="InterPro"/>
</dbReference>
<dbReference type="InterPro" id="IPR029061">
    <property type="entry name" value="THDP-binding"/>
</dbReference>
<keyword evidence="6" id="KW-1185">Reference proteome</keyword>
<accession>A0A6M1T2K1</accession>
<dbReference type="Gene3D" id="3.40.50.920">
    <property type="match status" value="1"/>
</dbReference>
<sequence>MAAKKQVKEEVTIRFAGDSGDGMQLTGSLFTNTAALQGNDLRTLPEFPAEIRAPAGTVPGVSSFQLHFGSKEILTPGDICDVLVAMNAAALKANLDLLRKGGIVIANTSGFDKKNLNLAKYENNEVSPLEDDTLSEYSLIEIDVTKITREALSDSELTFKEIDRCKNMFVLGFLYWMYERPLDSTIRYLKDKFSGSPEIAEANVTVLKAGYNYGETTEVVSARYTVKEASLEPGTYRNITGNESTVLGLAAAARKSRLPLFFGSYPITPASDVLHGMSKLKNFGITTFQAEDEIAAVSSAIGAAFGGSLGVTSSSGPGIALKGEAIGLAVMLELPLVILNIQRAGPSTGMPTKTEQADLMQAMHGRNGESPIAIVAPKTPADCFDTVFEACRIALEHMIPVMYLSDGFLANGSEPWKFPQSGDLKDIQVEFEPARDENAAKFLPYVRDERFVRHWSIPGTEGLEHRVGGLEKEDETGDVSYDPDNHQKMVKMRQAKRDKIADYIPLQQVDSGNEEGEIVVVGWGSTYGSLSTAVHELREEGMDVSHIHIRYLAPFPKNLGDLLKGFKQVLVPEINNGQLVSLIRDRFMIAARGINKIKGRPFGVEELKQEIRKAASAKVNS</sequence>
<evidence type="ECO:0000259" key="2">
    <source>
        <dbReference type="Pfam" id="PF01558"/>
    </source>
</evidence>
<dbReference type="InterPro" id="IPR009014">
    <property type="entry name" value="Transketo_C/PFOR_II"/>
</dbReference>
<dbReference type="FunFam" id="3.40.50.970:FF:000022">
    <property type="entry name" value="2-oxoglutarate ferredoxin oxidoreductase alpha subunit"/>
    <property type="match status" value="1"/>
</dbReference>
<gene>
    <name evidence="5" type="ORF">G3570_06350</name>
</gene>
<protein>
    <submittedName>
        <fullName evidence="5">2-oxoacid:acceptor oxidoreductase subunit alpha</fullName>
    </submittedName>
</protein>
<dbReference type="InterPro" id="IPR002869">
    <property type="entry name" value="Pyrv_flavodox_OxRed_cen"/>
</dbReference>
<dbReference type="RefSeq" id="WP_165140419.1">
    <property type="nucleotide sequence ID" value="NZ_JAALLT010000002.1"/>
</dbReference>
<feature type="domain" description="Pyruvate:ferredoxin oxidoreductase core" evidence="4">
    <location>
        <begin position="517"/>
        <end position="601"/>
    </location>
</feature>
<evidence type="ECO:0000256" key="1">
    <source>
        <dbReference type="ARBA" id="ARBA00023002"/>
    </source>
</evidence>
<dbReference type="InterPro" id="IPR002880">
    <property type="entry name" value="Pyrv_Fd/Flavodoxin_OxRdtase_N"/>
</dbReference>
<dbReference type="Proteomes" id="UP000473278">
    <property type="component" value="Unassembled WGS sequence"/>
</dbReference>
<reference evidence="5 6" key="1">
    <citation type="submission" date="2020-02" db="EMBL/GenBank/DDBJ databases">
        <title>Balneolaceae bacterium YR4-1, complete genome.</title>
        <authorList>
            <person name="Li Y."/>
            <person name="Wu S."/>
        </authorList>
    </citation>
    <scope>NUCLEOTIDE SEQUENCE [LARGE SCALE GENOMIC DNA]</scope>
    <source>
        <strain evidence="5 6">YR4-1</strain>
    </source>
</reference>
<dbReference type="EMBL" id="JAALLT010000002">
    <property type="protein sequence ID" value="NGP76245.1"/>
    <property type="molecule type" value="Genomic_DNA"/>
</dbReference>
<proteinExistence type="predicted"/>
<name>A0A6M1T2K1_9BACT</name>